<name>A0AAW0SNY1_SCYPA</name>
<protein>
    <submittedName>
        <fullName evidence="1">Uncharacterized protein</fullName>
    </submittedName>
</protein>
<gene>
    <name evidence="1" type="ORF">O3P69_009866</name>
</gene>
<evidence type="ECO:0000313" key="1">
    <source>
        <dbReference type="EMBL" id="KAK8376521.1"/>
    </source>
</evidence>
<sequence>MKAKVTLLVAMRKRKEVRRRKRRKDKGKRSCVVETLVGGVPEEQHLREHHHALMYGGSSLAAFVKRRRKEKELIKRFEEVESWVNERDPKLARDLYILRETHLAYEMTWCRIKYHPSLLKVSGGDEGHENNQLSQVGDSSKPVPVTHTPVSVTQVPFTPSPHTPVHYCTCSCHPCPLLHMYSSLTCPNHTCTLSGIKPPRIPPRINILWRVRLSAAEKEKQERRRRLMQVREDLKGSISVASMNGSVRGGFGSLRAGSFVSLARQYQPRPVGLSSLTPLEAALDEETGLSHSRCSFLPVRENSSSFLPPPSYSALKSGVGWSCAVTLTPLFPRHQQDLERLQDFSGELFAMALRLVFLLLMACSCTMGLLTGPFLQPGKCLHSVPDIECQCGAVNRTIHVQCSCLPVKAVDLRNLSQEYEVIEASVFQLVNCRGTSVLVFPGTFSNLNFIEHISFHNVGHLILEPNSITLQPVVDNVLSLTFSLITNLSIRKDAINIQPRNKCTDSRVNVNIKHSTLISLMKSAIVTNLQGTDHGGNDNEGKAMA</sequence>
<keyword evidence="2" id="KW-1185">Reference proteome</keyword>
<proteinExistence type="predicted"/>
<comment type="caution">
    <text evidence="1">The sequence shown here is derived from an EMBL/GenBank/DDBJ whole genome shotgun (WGS) entry which is preliminary data.</text>
</comment>
<dbReference type="Proteomes" id="UP001487740">
    <property type="component" value="Unassembled WGS sequence"/>
</dbReference>
<dbReference type="EMBL" id="JARAKH010000048">
    <property type="protein sequence ID" value="KAK8376521.1"/>
    <property type="molecule type" value="Genomic_DNA"/>
</dbReference>
<reference evidence="1 2" key="1">
    <citation type="submission" date="2023-03" db="EMBL/GenBank/DDBJ databases">
        <title>High-quality genome of Scylla paramamosain provides insights in environmental adaptation.</title>
        <authorList>
            <person name="Zhang L."/>
        </authorList>
    </citation>
    <scope>NUCLEOTIDE SEQUENCE [LARGE SCALE GENOMIC DNA]</scope>
    <source>
        <strain evidence="1">LZ_2023a</strain>
        <tissue evidence="1">Muscle</tissue>
    </source>
</reference>
<evidence type="ECO:0000313" key="2">
    <source>
        <dbReference type="Proteomes" id="UP001487740"/>
    </source>
</evidence>
<organism evidence="1 2">
    <name type="scientific">Scylla paramamosain</name>
    <name type="common">Mud crab</name>
    <dbReference type="NCBI Taxonomy" id="85552"/>
    <lineage>
        <taxon>Eukaryota</taxon>
        <taxon>Metazoa</taxon>
        <taxon>Ecdysozoa</taxon>
        <taxon>Arthropoda</taxon>
        <taxon>Crustacea</taxon>
        <taxon>Multicrustacea</taxon>
        <taxon>Malacostraca</taxon>
        <taxon>Eumalacostraca</taxon>
        <taxon>Eucarida</taxon>
        <taxon>Decapoda</taxon>
        <taxon>Pleocyemata</taxon>
        <taxon>Brachyura</taxon>
        <taxon>Eubrachyura</taxon>
        <taxon>Portunoidea</taxon>
        <taxon>Portunidae</taxon>
        <taxon>Portuninae</taxon>
        <taxon>Scylla</taxon>
    </lineage>
</organism>
<accession>A0AAW0SNY1</accession>
<dbReference type="AlphaFoldDB" id="A0AAW0SNY1"/>